<dbReference type="KEGG" id="erc:Ecym_4350"/>
<dbReference type="GO" id="GO:0008234">
    <property type="term" value="F:cysteine-type peptidase activity"/>
    <property type="evidence" value="ECO:0007669"/>
    <property type="project" value="UniProtKB-KW"/>
</dbReference>
<dbReference type="GO" id="GO:0019783">
    <property type="term" value="F:ubiquitin-like protein peptidase activity"/>
    <property type="evidence" value="ECO:0007669"/>
    <property type="project" value="UniProtKB-ARBA"/>
</dbReference>
<proteinExistence type="inferred from homology"/>
<dbReference type="InterPro" id="IPR038765">
    <property type="entry name" value="Papain-like_cys_pep_sf"/>
</dbReference>
<feature type="domain" description="Ubiquitin-like protease family profile" evidence="6">
    <location>
        <begin position="372"/>
        <end position="573"/>
    </location>
</feature>
<dbReference type="eggNOG" id="KOG0779">
    <property type="taxonomic scope" value="Eukaryota"/>
</dbReference>
<dbReference type="InParanoid" id="G8JTQ8"/>
<dbReference type="Gene3D" id="3.40.395.10">
    <property type="entry name" value="Adenoviral Proteinase, Chain A"/>
    <property type="match status" value="1"/>
</dbReference>
<dbReference type="PANTHER" id="PTHR46915:SF2">
    <property type="entry name" value="UBIQUITIN-LIKE PROTEASE 4"/>
    <property type="match status" value="1"/>
</dbReference>
<keyword evidence="8" id="KW-1185">Reference proteome</keyword>
<dbReference type="OrthoDB" id="442460at2759"/>
<keyword evidence="4" id="KW-0788">Thiol protease</keyword>
<dbReference type="HOGENOM" id="CLU_295114_0_0_1"/>
<gene>
    <name evidence="7" type="ordered locus">Ecym_4350</name>
</gene>
<dbReference type="PROSITE" id="PS50600">
    <property type="entry name" value="ULP_PROTEASE"/>
    <property type="match status" value="1"/>
</dbReference>
<dbReference type="EMBL" id="CP002500">
    <property type="protein sequence ID" value="AET39411.1"/>
    <property type="molecule type" value="Genomic_DNA"/>
</dbReference>
<evidence type="ECO:0000256" key="1">
    <source>
        <dbReference type="ARBA" id="ARBA00005234"/>
    </source>
</evidence>
<keyword evidence="2" id="KW-0645">Protease</keyword>
<protein>
    <recommendedName>
        <fullName evidence="6">Ubiquitin-like protease family profile domain-containing protein</fullName>
    </recommendedName>
</protein>
<reference evidence="8" key="1">
    <citation type="journal article" date="2012" name="G3 (Bethesda)">
        <title>Pichia sorbitophila, an interspecies yeast hybrid reveals early steps of genome resolution following polyploidization.</title>
        <authorList>
            <person name="Leh Louis V."/>
            <person name="Despons L."/>
            <person name="Friedrich A."/>
            <person name="Martin T."/>
            <person name="Durrens P."/>
            <person name="Casaregola S."/>
            <person name="Neuveglise C."/>
            <person name="Fairhead C."/>
            <person name="Marck C."/>
            <person name="Cruz J.A."/>
            <person name="Straub M.L."/>
            <person name="Kugler V."/>
            <person name="Sacerdot C."/>
            <person name="Uzunov Z."/>
            <person name="Thierry A."/>
            <person name="Weiss S."/>
            <person name="Bleykasten C."/>
            <person name="De Montigny J."/>
            <person name="Jacques N."/>
            <person name="Jung P."/>
            <person name="Lemaire M."/>
            <person name="Mallet S."/>
            <person name="Morel G."/>
            <person name="Richard G.F."/>
            <person name="Sarkar A."/>
            <person name="Savel G."/>
            <person name="Schacherer J."/>
            <person name="Seret M.L."/>
            <person name="Talla E."/>
            <person name="Samson G."/>
            <person name="Jubin C."/>
            <person name="Poulain J."/>
            <person name="Vacherie B."/>
            <person name="Barbe V."/>
            <person name="Pelletier E."/>
            <person name="Sherman D.J."/>
            <person name="Westhof E."/>
            <person name="Weissenbach J."/>
            <person name="Baret P.V."/>
            <person name="Wincker P."/>
            <person name="Gaillardin C."/>
            <person name="Dujon B."/>
            <person name="Souciet J.L."/>
        </authorList>
    </citation>
    <scope>NUCLEOTIDE SEQUENCE [LARGE SCALE GENOMIC DNA]</scope>
    <source>
        <strain evidence="8">CBS 270.75 / DBVPG 7215 / KCTC 17166 / NRRL Y-17582</strain>
    </source>
</reference>
<keyword evidence="3" id="KW-0378">Hydrolase</keyword>
<evidence type="ECO:0000256" key="2">
    <source>
        <dbReference type="ARBA" id="ARBA00022670"/>
    </source>
</evidence>
<dbReference type="PANTHER" id="PTHR46915">
    <property type="entry name" value="UBIQUITIN-LIKE PROTEASE 4-RELATED"/>
    <property type="match status" value="1"/>
</dbReference>
<evidence type="ECO:0000256" key="3">
    <source>
        <dbReference type="ARBA" id="ARBA00022801"/>
    </source>
</evidence>
<evidence type="ECO:0000256" key="4">
    <source>
        <dbReference type="ARBA" id="ARBA00022807"/>
    </source>
</evidence>
<dbReference type="GeneID" id="11470044"/>
<dbReference type="GO" id="GO:0016926">
    <property type="term" value="P:protein desumoylation"/>
    <property type="evidence" value="ECO:0007669"/>
    <property type="project" value="UniProtKB-ARBA"/>
</dbReference>
<dbReference type="AlphaFoldDB" id="G8JTQ8"/>
<evidence type="ECO:0000256" key="5">
    <source>
        <dbReference type="SAM" id="MobiDB-lite"/>
    </source>
</evidence>
<dbReference type="InterPro" id="IPR003653">
    <property type="entry name" value="Peptidase_C48_C"/>
</dbReference>
<dbReference type="GO" id="GO:0006508">
    <property type="term" value="P:proteolysis"/>
    <property type="evidence" value="ECO:0007669"/>
    <property type="project" value="UniProtKB-KW"/>
</dbReference>
<dbReference type="RefSeq" id="XP_003646228.1">
    <property type="nucleotide sequence ID" value="XM_003646180.1"/>
</dbReference>
<feature type="compositionally biased region" description="Acidic residues" evidence="5">
    <location>
        <begin position="878"/>
        <end position="895"/>
    </location>
</feature>
<evidence type="ECO:0000313" key="8">
    <source>
        <dbReference type="Proteomes" id="UP000006790"/>
    </source>
</evidence>
<sequence>MNRHKRAGLTPMNTLVTHSRESKGPTRHTGDRYQLERQKHVSKVSEGVIRAVELSECIPPSKKYKLSPSPGLMQGAAAATSSSNGLLPSAESDLGNLADAGKYATERIVGYLELFDDSGDLYVIENVLLEISFGNGSKEMMFCDLKSVGDMNVMLSLNLLKDVRMFYFDMHTTCVGLQLVTDFYLNVDDGKVLAKMIIWGNNGDKSEVRLIGIEDRIKKAGFKISNTGSKRIIEESMKQDLVSRVVRQKTDKGIALLGKTLKSLNNTKGLKKKYGKSGQVINLPGNAMPVESSDSDTSPGKGIASNSFYGSVKTSPLKSKISEHTYSSLRKSSRLLEMETESHLLLDDDDLHEVPEVFKPSLHYLFGDDTKYSVTNQDFKCLYNHDWINDTILDFFVKYYVEQAISTQSVEKEEVFILSSFFYTKLVSNLENCYLNVKKWVTNSNLMERKYVVIPINVNFHWFGCIITNLHKVLRFFKKGYYSRWVEQANSNSNFPEHEEVNFPMVSILVYDSLRQTHSREVDPIKMFLIAYVKDKYGFEIPRMQIRMKMCTVPQQPNMSDCGVHLILNTKKFFENPKKAIALWFQKPSLLLTKEINSYFDKKQRKSARKELRQVLWNLQQEQIEHNGTSNDSDISGDCADHSDIEIIEKVDEIETQTQDVDHKEGSMEGMECSSEYNIISGEQFVKLELVQTDGSSLLRERPEISSGSEDRMSISPESNVMIYRNDENQRHYVAHSSSVVREPNNRRHLSSSPERIDTVAKETGVSSVFFQEKVTRDTITEKESKKKQYDDVDAKKPHALLEGVGNKKRFGSLGLRHSVISPLSEVDEYHEDSINQEIAKFKAVSIASTLQRPNRRNIRRVDFDPGPTRVVNQGDNDNNDDYDGDDGDDVDSESEELNLLEQAVDTTAYLKNELDKELAQDSSDIHISVPRMNIKTPKPNNDISDANPKKIKSRELIELEDVKELSSTVLGGSSKTKGPTSSSKHITSSTSEHEYIEVQDLTGDSLSMRFTRGKLGFQRKTEGNQ</sequence>
<accession>G8JTQ8</accession>
<dbReference type="Pfam" id="PF02902">
    <property type="entry name" value="Peptidase_C48"/>
    <property type="match status" value="1"/>
</dbReference>
<evidence type="ECO:0000313" key="7">
    <source>
        <dbReference type="EMBL" id="AET39411.1"/>
    </source>
</evidence>
<feature type="compositionally biased region" description="Low complexity" evidence="5">
    <location>
        <begin position="972"/>
        <end position="991"/>
    </location>
</feature>
<organism evidence="7 8">
    <name type="scientific">Eremothecium cymbalariae (strain CBS 270.75 / DBVPG 7215 / KCTC 17166 / NRRL Y-17582)</name>
    <name type="common">Yeast</name>
    <dbReference type="NCBI Taxonomy" id="931890"/>
    <lineage>
        <taxon>Eukaryota</taxon>
        <taxon>Fungi</taxon>
        <taxon>Dikarya</taxon>
        <taxon>Ascomycota</taxon>
        <taxon>Saccharomycotina</taxon>
        <taxon>Saccharomycetes</taxon>
        <taxon>Saccharomycetales</taxon>
        <taxon>Saccharomycetaceae</taxon>
        <taxon>Eremothecium</taxon>
    </lineage>
</organism>
<comment type="similarity">
    <text evidence="1">Belongs to the peptidase C48 family.</text>
</comment>
<dbReference type="Proteomes" id="UP000006790">
    <property type="component" value="Chromosome 4"/>
</dbReference>
<dbReference type="MEROPS" id="C48.005"/>
<feature type="region of interest" description="Disordered" evidence="5">
    <location>
        <begin position="858"/>
        <end position="895"/>
    </location>
</feature>
<dbReference type="STRING" id="931890.G8JTQ8"/>
<evidence type="ECO:0000259" key="6">
    <source>
        <dbReference type="PROSITE" id="PS50600"/>
    </source>
</evidence>
<feature type="region of interest" description="Disordered" evidence="5">
    <location>
        <begin position="1"/>
        <end position="30"/>
    </location>
</feature>
<feature type="compositionally biased region" description="Basic and acidic residues" evidence="5">
    <location>
        <begin position="18"/>
        <end position="30"/>
    </location>
</feature>
<feature type="region of interest" description="Disordered" evidence="5">
    <location>
        <begin position="966"/>
        <end position="993"/>
    </location>
</feature>
<dbReference type="SUPFAM" id="SSF54001">
    <property type="entry name" value="Cysteine proteinases"/>
    <property type="match status" value="1"/>
</dbReference>
<name>G8JTQ8_ERECY</name>